<proteinExistence type="predicted"/>
<dbReference type="KEGG" id="pman:OU5_5086"/>
<gene>
    <name evidence="2" type="ORF">OU5_5086</name>
</gene>
<accession>A0A024EHW9</accession>
<organism evidence="2 3">
    <name type="scientific">Pseudomonas mandelii JR-1</name>
    <dbReference type="NCBI Taxonomy" id="1147786"/>
    <lineage>
        <taxon>Bacteria</taxon>
        <taxon>Pseudomonadati</taxon>
        <taxon>Pseudomonadota</taxon>
        <taxon>Gammaproteobacteria</taxon>
        <taxon>Pseudomonadales</taxon>
        <taxon>Pseudomonadaceae</taxon>
        <taxon>Pseudomonas</taxon>
    </lineage>
</organism>
<dbReference type="HOGENOM" id="CLU_2719241_0_0_6"/>
<sequence>MPVLGQQISHGGTKTSASQDRNWALFSHMQSVNPYQWRCRHYTERPSGGQPPYQLPALVGRRPINPRKMPAS</sequence>
<evidence type="ECO:0000313" key="2">
    <source>
        <dbReference type="EMBL" id="AHZ72165.1"/>
    </source>
</evidence>
<dbReference type="EMBL" id="CP005960">
    <property type="protein sequence ID" value="AHZ72165.1"/>
    <property type="molecule type" value="Genomic_DNA"/>
</dbReference>
<protein>
    <submittedName>
        <fullName evidence="2">Putative glycerol-3-phosphate dehydrogenase</fullName>
    </submittedName>
</protein>
<evidence type="ECO:0000313" key="3">
    <source>
        <dbReference type="Proteomes" id="UP000026913"/>
    </source>
</evidence>
<dbReference type="AlphaFoldDB" id="A0A024EHW9"/>
<evidence type="ECO:0000256" key="1">
    <source>
        <dbReference type="SAM" id="MobiDB-lite"/>
    </source>
</evidence>
<name>A0A024EHW9_9PSED</name>
<dbReference type="Proteomes" id="UP000026913">
    <property type="component" value="Chromosome"/>
</dbReference>
<reference evidence="2 3" key="1">
    <citation type="journal article" date="2012" name="J. Bacteriol.">
        <title>Genome sequence of cold-adapted Pseudomonas mandelii strain JR-1.</title>
        <authorList>
            <person name="Jang S.H."/>
            <person name="Kim J."/>
            <person name="Kim J."/>
            <person name="Hong S."/>
            <person name="Lee C."/>
        </authorList>
    </citation>
    <scope>NUCLEOTIDE SEQUENCE [LARGE SCALE GENOMIC DNA]</scope>
    <source>
        <strain evidence="2 3">JR-1</strain>
    </source>
</reference>
<feature type="region of interest" description="Disordered" evidence="1">
    <location>
        <begin position="43"/>
        <end position="72"/>
    </location>
</feature>